<name>A0AAJ5X8Q4_9SPHN</name>
<reference evidence="1" key="1">
    <citation type="submission" date="2023-03" db="EMBL/GenBank/DDBJ databases">
        <title>Andean soil-derived lignocellulolytic bacterial consortium as a source of novel taxa and putative plastic-active enzymes.</title>
        <authorList>
            <person name="Diaz-Garcia L."/>
            <person name="Chuvochina M."/>
            <person name="Feuerriegel G."/>
            <person name="Bunk B."/>
            <person name="Sproer C."/>
            <person name="Streit W.R."/>
            <person name="Rodriguez L.M."/>
            <person name="Overmann J."/>
            <person name="Jimenez D.J."/>
        </authorList>
    </citation>
    <scope>NUCLEOTIDE SEQUENCE</scope>
    <source>
        <strain evidence="1">MAG 26</strain>
    </source>
</reference>
<proteinExistence type="predicted"/>
<dbReference type="AlphaFoldDB" id="A0AAJ5X8Q4"/>
<dbReference type="Proteomes" id="UP001218362">
    <property type="component" value="Chromosome"/>
</dbReference>
<dbReference type="EMBL" id="CP119316">
    <property type="protein sequence ID" value="WEK46114.1"/>
    <property type="molecule type" value="Genomic_DNA"/>
</dbReference>
<protein>
    <recommendedName>
        <fullName evidence="3">Tetratricopeptide repeat protein</fullName>
    </recommendedName>
</protein>
<evidence type="ECO:0008006" key="3">
    <source>
        <dbReference type="Google" id="ProtNLM"/>
    </source>
</evidence>
<evidence type="ECO:0000313" key="1">
    <source>
        <dbReference type="EMBL" id="WEK46114.1"/>
    </source>
</evidence>
<dbReference type="KEGG" id="acob:P0Y56_13980"/>
<gene>
    <name evidence="1" type="ORF">P0Y56_13980</name>
</gene>
<accession>A0AAJ5X8Q4</accession>
<organism evidence="1 2">
    <name type="scientific">Candidatus Andeanibacterium colombiense</name>
    <dbReference type="NCBI Taxonomy" id="3121345"/>
    <lineage>
        <taxon>Bacteria</taxon>
        <taxon>Pseudomonadati</taxon>
        <taxon>Pseudomonadota</taxon>
        <taxon>Alphaproteobacteria</taxon>
        <taxon>Sphingomonadales</taxon>
        <taxon>Sphingomonadaceae</taxon>
        <taxon>Candidatus Andeanibacterium</taxon>
    </lineage>
</organism>
<dbReference type="SUPFAM" id="SSF48452">
    <property type="entry name" value="TPR-like"/>
    <property type="match status" value="1"/>
</dbReference>
<sequence length="186" mass="20978">MELCGDEEMAGLMEALQKDDTTDLAEVDRLLQRFANDPRLHFMRGSILAGQQQPLEAHSALMRAVQLAPEFHIARYQLGFFELTSGEVDRALSTWGPLQRLPADFYLRKFVDGLIHLVRDEFDEALTLMREGLALNRENEPLNNDIRLLMRECEKLPHGAKASGEESDLSATSMLLGQFVGKPAEH</sequence>
<dbReference type="InterPro" id="IPR011990">
    <property type="entry name" value="TPR-like_helical_dom_sf"/>
</dbReference>
<dbReference type="Gene3D" id="1.25.40.10">
    <property type="entry name" value="Tetratricopeptide repeat domain"/>
    <property type="match status" value="1"/>
</dbReference>
<evidence type="ECO:0000313" key="2">
    <source>
        <dbReference type="Proteomes" id="UP001218362"/>
    </source>
</evidence>